<evidence type="ECO:0000313" key="2">
    <source>
        <dbReference type="Proteomes" id="UP000377224"/>
    </source>
</evidence>
<accession>A0A5E7JLX6</accession>
<gene>
    <name evidence="1" type="ORF">PS896_02227</name>
</gene>
<protein>
    <recommendedName>
        <fullName evidence="3">Flagellar basal body-associated protein FliL</fullName>
    </recommendedName>
</protein>
<evidence type="ECO:0008006" key="3">
    <source>
        <dbReference type="Google" id="ProtNLM"/>
    </source>
</evidence>
<sequence>MAPKIRRLLPRLLMVVAVTVSVLALSFAQGSGGSGLRNVTVLIVRHAEKPDVGRELNAQGQQRAAAYADYFTALKLRDETLTPQRLIATADSPQSIRPRQTLMPLAQRLQLPIEQPFANNDVDKLVSLLRKDNQAKTVLIAWHHGHINKLIAAFGGNGPALVGQPKWPVDVYDWLIVLRFDDKGQLIESRSEKVQEQLMPGDVAGSPGN</sequence>
<dbReference type="CDD" id="cd07067">
    <property type="entry name" value="HP_PGM_like"/>
    <property type="match status" value="1"/>
</dbReference>
<proteinExistence type="predicted"/>
<dbReference type="Proteomes" id="UP000377224">
    <property type="component" value="Unassembled WGS sequence"/>
</dbReference>
<dbReference type="SUPFAM" id="SSF53254">
    <property type="entry name" value="Phosphoglycerate mutase-like"/>
    <property type="match status" value="1"/>
</dbReference>
<organism evidence="1 2">
    <name type="scientific">Pseudomonas fluorescens</name>
    <dbReference type="NCBI Taxonomy" id="294"/>
    <lineage>
        <taxon>Bacteria</taxon>
        <taxon>Pseudomonadati</taxon>
        <taxon>Pseudomonadota</taxon>
        <taxon>Gammaproteobacteria</taxon>
        <taxon>Pseudomonadales</taxon>
        <taxon>Pseudomonadaceae</taxon>
        <taxon>Pseudomonas</taxon>
    </lineage>
</organism>
<dbReference type="RefSeq" id="WP_150647577.1">
    <property type="nucleotide sequence ID" value="NZ_CABVIN010000002.1"/>
</dbReference>
<dbReference type="EMBL" id="CABVIN010000002">
    <property type="protein sequence ID" value="VVO89062.1"/>
    <property type="molecule type" value="Genomic_DNA"/>
</dbReference>
<name>A0A5E7JLX6_PSEFL</name>
<evidence type="ECO:0000313" key="1">
    <source>
        <dbReference type="EMBL" id="VVO89062.1"/>
    </source>
</evidence>
<dbReference type="Gene3D" id="3.40.50.1240">
    <property type="entry name" value="Phosphoglycerate mutase-like"/>
    <property type="match status" value="1"/>
</dbReference>
<reference evidence="1 2" key="1">
    <citation type="submission" date="2019-09" db="EMBL/GenBank/DDBJ databases">
        <authorList>
            <person name="Chandra G."/>
            <person name="Truman W A."/>
        </authorList>
    </citation>
    <scope>NUCLEOTIDE SEQUENCE [LARGE SCALE GENOMIC DNA]</scope>
    <source>
        <strain evidence="1">PS896</strain>
    </source>
</reference>
<dbReference type="InterPro" id="IPR029033">
    <property type="entry name" value="His_PPase_superfam"/>
</dbReference>
<dbReference type="InterPro" id="IPR013078">
    <property type="entry name" value="His_Pase_superF_clade-1"/>
</dbReference>
<dbReference type="AlphaFoldDB" id="A0A5E7JLX6"/>